<keyword evidence="3" id="KW-0238">DNA-binding</keyword>
<dbReference type="GeneID" id="94017619"/>
<evidence type="ECO:0000256" key="4">
    <source>
        <dbReference type="ARBA" id="ARBA00023172"/>
    </source>
</evidence>
<dbReference type="GO" id="GO:0015074">
    <property type="term" value="P:DNA integration"/>
    <property type="evidence" value="ECO:0007669"/>
    <property type="project" value="UniProtKB-KW"/>
</dbReference>
<comment type="similarity">
    <text evidence="1">Belongs to the 'phage' integrase family.</text>
</comment>
<dbReference type="PANTHER" id="PTHR30349:SF41">
    <property type="entry name" value="INTEGRASE_RECOMBINASE PROTEIN MJ0367-RELATED"/>
    <property type="match status" value="1"/>
</dbReference>
<reference evidence="6 7" key="1">
    <citation type="submission" date="2018-08" db="EMBL/GenBank/DDBJ databases">
        <title>A genome reference for cultivated species of the human gut microbiota.</title>
        <authorList>
            <person name="Zou Y."/>
            <person name="Xue W."/>
            <person name="Luo G."/>
        </authorList>
    </citation>
    <scope>NUCLEOTIDE SEQUENCE [LARGE SCALE GENOMIC DNA]</scope>
    <source>
        <strain evidence="6 7">OM02-6</strain>
    </source>
</reference>
<organism evidence="6 7">
    <name type="scientific">Thomasclavelia spiroformis</name>
    <dbReference type="NCBI Taxonomy" id="29348"/>
    <lineage>
        <taxon>Bacteria</taxon>
        <taxon>Bacillati</taxon>
        <taxon>Bacillota</taxon>
        <taxon>Erysipelotrichia</taxon>
        <taxon>Erysipelotrichales</taxon>
        <taxon>Coprobacillaceae</taxon>
        <taxon>Thomasclavelia</taxon>
    </lineage>
</organism>
<dbReference type="GO" id="GO:0003677">
    <property type="term" value="F:DNA binding"/>
    <property type="evidence" value="ECO:0007669"/>
    <property type="project" value="UniProtKB-KW"/>
</dbReference>
<accession>A0A3E5FNP9</accession>
<dbReference type="RefSeq" id="WP_004609268.1">
    <property type="nucleotide sequence ID" value="NZ_CABKNM010000009.1"/>
</dbReference>
<evidence type="ECO:0000256" key="1">
    <source>
        <dbReference type="ARBA" id="ARBA00008857"/>
    </source>
</evidence>
<dbReference type="AlphaFoldDB" id="A0A3E5FNP9"/>
<dbReference type="InterPro" id="IPR050090">
    <property type="entry name" value="Tyrosine_recombinase_XerCD"/>
</dbReference>
<comment type="caution">
    <text evidence="6">The sequence shown here is derived from an EMBL/GenBank/DDBJ whole genome shotgun (WGS) entry which is preliminary data.</text>
</comment>
<keyword evidence="2" id="KW-0229">DNA integration</keyword>
<evidence type="ECO:0000256" key="2">
    <source>
        <dbReference type="ARBA" id="ARBA00022908"/>
    </source>
</evidence>
<name>A0A3E5FNP9_9FIRM</name>
<sequence length="312" mass="36698">MSKNFIVVSREWMYLKKLSVKYSSYVKYENVVNVHLIQYFGKYCLQQINDDIIINYFQTKINEEKYSLSTLSTIRYVLKSILEYAQSKYAIKCPNFNFIKLAKKKNDCKVLTSDQIMLLGKYCFNHFEPISLAILLSLYGGLRIGEFSGLKWKDIDFENDLIRVERTVERLKAPANSMTKTQLMLMDPKTATSKRIIPIPVFVMEYVKKYYQHHAIDDEHFIYTNSKNISDPRSIQYSFHRICKLYNFKSNFHSLRHTYATNCVMNNIDIKSLSEMLGHSKVSTTLNLYVHSSLDFKKTQINKIEKPSFFAE</sequence>
<dbReference type="Gene3D" id="1.10.150.130">
    <property type="match status" value="1"/>
</dbReference>
<dbReference type="GO" id="GO:0006310">
    <property type="term" value="P:DNA recombination"/>
    <property type="evidence" value="ECO:0007669"/>
    <property type="project" value="UniProtKB-KW"/>
</dbReference>
<evidence type="ECO:0000313" key="7">
    <source>
        <dbReference type="Proteomes" id="UP000261087"/>
    </source>
</evidence>
<keyword evidence="4" id="KW-0233">DNA recombination</keyword>
<dbReference type="PROSITE" id="PS51898">
    <property type="entry name" value="TYR_RECOMBINASE"/>
    <property type="match status" value="1"/>
</dbReference>
<feature type="domain" description="Tyr recombinase" evidence="5">
    <location>
        <begin position="106"/>
        <end position="302"/>
    </location>
</feature>
<evidence type="ECO:0000256" key="3">
    <source>
        <dbReference type="ARBA" id="ARBA00023125"/>
    </source>
</evidence>
<dbReference type="InterPro" id="IPR004107">
    <property type="entry name" value="Integrase_SAM-like_N"/>
</dbReference>
<dbReference type="Pfam" id="PF14659">
    <property type="entry name" value="Phage_int_SAM_3"/>
    <property type="match status" value="1"/>
</dbReference>
<dbReference type="Proteomes" id="UP000261087">
    <property type="component" value="Unassembled WGS sequence"/>
</dbReference>
<dbReference type="InterPro" id="IPR002104">
    <property type="entry name" value="Integrase_catalytic"/>
</dbReference>
<dbReference type="Pfam" id="PF00589">
    <property type="entry name" value="Phage_integrase"/>
    <property type="match status" value="1"/>
</dbReference>
<protein>
    <submittedName>
        <fullName evidence="6">Site-specific integrase</fullName>
    </submittedName>
</protein>
<dbReference type="EMBL" id="QSVF01000025">
    <property type="protein sequence ID" value="RGO08007.1"/>
    <property type="molecule type" value="Genomic_DNA"/>
</dbReference>
<gene>
    <name evidence="6" type="ORF">DXB31_09190</name>
</gene>
<proteinExistence type="inferred from homology"/>
<evidence type="ECO:0000259" key="5">
    <source>
        <dbReference type="PROSITE" id="PS51898"/>
    </source>
</evidence>
<dbReference type="PANTHER" id="PTHR30349">
    <property type="entry name" value="PHAGE INTEGRASE-RELATED"/>
    <property type="match status" value="1"/>
</dbReference>
<evidence type="ECO:0000313" key="6">
    <source>
        <dbReference type="EMBL" id="RGO08007.1"/>
    </source>
</evidence>
<dbReference type="InterPro" id="IPR011010">
    <property type="entry name" value="DNA_brk_join_enz"/>
</dbReference>
<dbReference type="InterPro" id="IPR010998">
    <property type="entry name" value="Integrase_recombinase_N"/>
</dbReference>
<dbReference type="Gene3D" id="1.10.443.10">
    <property type="entry name" value="Intergrase catalytic core"/>
    <property type="match status" value="1"/>
</dbReference>
<dbReference type="InterPro" id="IPR013762">
    <property type="entry name" value="Integrase-like_cat_sf"/>
</dbReference>
<dbReference type="CDD" id="cd01189">
    <property type="entry name" value="INT_ICEBs1_C_like"/>
    <property type="match status" value="1"/>
</dbReference>
<dbReference type="SUPFAM" id="SSF56349">
    <property type="entry name" value="DNA breaking-rejoining enzymes"/>
    <property type="match status" value="1"/>
</dbReference>